<name>A0AAE0G2M4_9CHLO</name>
<protein>
    <submittedName>
        <fullName evidence="2">Uncharacterized protein</fullName>
    </submittedName>
</protein>
<organism evidence="2 3">
    <name type="scientific">Cymbomonas tetramitiformis</name>
    <dbReference type="NCBI Taxonomy" id="36881"/>
    <lineage>
        <taxon>Eukaryota</taxon>
        <taxon>Viridiplantae</taxon>
        <taxon>Chlorophyta</taxon>
        <taxon>Pyramimonadophyceae</taxon>
        <taxon>Pyramimonadales</taxon>
        <taxon>Pyramimonadaceae</taxon>
        <taxon>Cymbomonas</taxon>
    </lineage>
</organism>
<evidence type="ECO:0000313" key="2">
    <source>
        <dbReference type="EMBL" id="KAK3270282.1"/>
    </source>
</evidence>
<dbReference type="Proteomes" id="UP001190700">
    <property type="component" value="Unassembled WGS sequence"/>
</dbReference>
<feature type="region of interest" description="Disordered" evidence="1">
    <location>
        <begin position="153"/>
        <end position="174"/>
    </location>
</feature>
<dbReference type="AlphaFoldDB" id="A0AAE0G2M4"/>
<dbReference type="EMBL" id="LGRX02010494">
    <property type="protein sequence ID" value="KAK3270282.1"/>
    <property type="molecule type" value="Genomic_DNA"/>
</dbReference>
<gene>
    <name evidence="2" type="ORF">CYMTET_21307</name>
</gene>
<sequence>MATPTSTFARSRPRMVVVVVVSINEKHGRFGGNETNAAVLFAKLVPTIKEAFVAEAALFASRVDLEDVTTSVRSEANKLLFSTLELIHNPPSPVTDWLESSAETHPHAGKRVLLETARMLLNSGSPFQGTQELLGVRFLLTVDPHVNITTFQRGSGISEAKEHPGHRGSQGALH</sequence>
<keyword evidence="3" id="KW-1185">Reference proteome</keyword>
<evidence type="ECO:0000256" key="1">
    <source>
        <dbReference type="SAM" id="MobiDB-lite"/>
    </source>
</evidence>
<reference evidence="2 3" key="1">
    <citation type="journal article" date="2015" name="Genome Biol. Evol.">
        <title>Comparative Genomics of a Bacterivorous Green Alga Reveals Evolutionary Causalities and Consequences of Phago-Mixotrophic Mode of Nutrition.</title>
        <authorList>
            <person name="Burns J.A."/>
            <person name="Paasch A."/>
            <person name="Narechania A."/>
            <person name="Kim E."/>
        </authorList>
    </citation>
    <scope>NUCLEOTIDE SEQUENCE [LARGE SCALE GENOMIC DNA]</scope>
    <source>
        <strain evidence="2 3">PLY_AMNH</strain>
    </source>
</reference>
<evidence type="ECO:0000313" key="3">
    <source>
        <dbReference type="Proteomes" id="UP001190700"/>
    </source>
</evidence>
<proteinExistence type="predicted"/>
<accession>A0AAE0G2M4</accession>
<comment type="caution">
    <text evidence="2">The sequence shown here is derived from an EMBL/GenBank/DDBJ whole genome shotgun (WGS) entry which is preliminary data.</text>
</comment>